<organism evidence="3 6">
    <name type="scientific">Acidovorax delafieldii</name>
    <name type="common">Pseudomonas delafieldii</name>
    <dbReference type="NCBI Taxonomy" id="47920"/>
    <lineage>
        <taxon>Bacteria</taxon>
        <taxon>Pseudomonadati</taxon>
        <taxon>Pseudomonadota</taxon>
        <taxon>Betaproteobacteria</taxon>
        <taxon>Burkholderiales</taxon>
        <taxon>Comamonadaceae</taxon>
        <taxon>Acidovorax</taxon>
    </lineage>
</organism>
<dbReference type="AlphaFoldDB" id="A0AAJ2F2P1"/>
<dbReference type="Proteomes" id="UP001253458">
    <property type="component" value="Unassembled WGS sequence"/>
</dbReference>
<dbReference type="InterPro" id="IPR039261">
    <property type="entry name" value="FNR_nucleotide-bd"/>
</dbReference>
<dbReference type="InterPro" id="IPR007037">
    <property type="entry name" value="SIP_rossman_dom"/>
</dbReference>
<feature type="domain" description="FAD-binding FR-type" evidence="2">
    <location>
        <begin position="23"/>
        <end position="145"/>
    </location>
</feature>
<reference evidence="3 5" key="1">
    <citation type="submission" date="2023-07" db="EMBL/GenBank/DDBJ databases">
        <title>Sorghum-associated microbial communities from plants grown in Nebraska, USA.</title>
        <authorList>
            <person name="Schachtman D."/>
        </authorList>
    </citation>
    <scope>NUCLEOTIDE SEQUENCE</scope>
    <source>
        <strain evidence="4 5">BE105</strain>
        <strain evidence="3">BE69</strain>
    </source>
</reference>
<keyword evidence="5" id="KW-1185">Reference proteome</keyword>
<dbReference type="PANTHER" id="PTHR30157:SF0">
    <property type="entry name" value="NADPH-DEPENDENT FERRIC-CHELATE REDUCTASE"/>
    <property type="match status" value="1"/>
</dbReference>
<proteinExistence type="inferred from homology"/>
<dbReference type="PANTHER" id="PTHR30157">
    <property type="entry name" value="FERRIC REDUCTASE, NADPH-DEPENDENT"/>
    <property type="match status" value="1"/>
</dbReference>
<dbReference type="EMBL" id="JAVDTS010000001">
    <property type="protein sequence ID" value="MDR6835771.1"/>
    <property type="molecule type" value="Genomic_DNA"/>
</dbReference>
<comment type="caution">
    <text evidence="3">The sequence shown here is derived from an EMBL/GenBank/DDBJ whole genome shotgun (WGS) entry which is preliminary data.</text>
</comment>
<comment type="similarity">
    <text evidence="1">Belongs to the SIP oxidoreductase family.</text>
</comment>
<evidence type="ECO:0000259" key="2">
    <source>
        <dbReference type="PROSITE" id="PS51384"/>
    </source>
</evidence>
<evidence type="ECO:0000313" key="3">
    <source>
        <dbReference type="EMBL" id="MDR6765333.1"/>
    </source>
</evidence>
<dbReference type="GO" id="GO:0016491">
    <property type="term" value="F:oxidoreductase activity"/>
    <property type="evidence" value="ECO:0007669"/>
    <property type="project" value="InterPro"/>
</dbReference>
<gene>
    <name evidence="3" type="ORF">J2W88_000591</name>
    <name evidence="4" type="ORF">J2W93_000592</name>
</gene>
<dbReference type="Pfam" id="PF08021">
    <property type="entry name" value="FAD_binding_9"/>
    <property type="match status" value="1"/>
</dbReference>
<dbReference type="Pfam" id="PF04954">
    <property type="entry name" value="SIP"/>
    <property type="match status" value="1"/>
</dbReference>
<dbReference type="SUPFAM" id="SSF63380">
    <property type="entry name" value="Riboflavin synthase domain-like"/>
    <property type="match status" value="1"/>
</dbReference>
<protein>
    <submittedName>
        <fullName evidence="3">NADPH-dependent ferric siderophore reductase</fullName>
    </submittedName>
</protein>
<dbReference type="RefSeq" id="WP_209816542.1">
    <property type="nucleotide sequence ID" value="NZ_JAVDTL010000001.1"/>
</dbReference>
<dbReference type="InterPro" id="IPR013113">
    <property type="entry name" value="SIP_FAD-bd"/>
</dbReference>
<accession>A0AAJ2F2P1</accession>
<sequence length="270" mass="28617">MNAPLPLAATAPSLAIERVRHPLQGRHLQVVRRTQVSPGFVRLTLAGPELAGFVSAGFDDHLKLILPSPGQDRPTLPTLQDGRPVFDGPRPVLRDYTPARFDAAAGELDIEVALHDAGPATDWAASATVGQWVGIAGPRGSMVVPTGFDWHWLLGDETALPAIARRLAELPASAVATVRIQLNNPADQRVLASAAQVDLQWVNALPAAVEALALPAGAGFVWAAGEHSDMAAVRRAMLAKPGVDPKRMRISAYWKRGAADHHEDLVSAAG</sequence>
<dbReference type="InterPro" id="IPR017938">
    <property type="entry name" value="Riboflavin_synthase-like_b-brl"/>
</dbReference>
<dbReference type="InterPro" id="IPR017927">
    <property type="entry name" value="FAD-bd_FR_type"/>
</dbReference>
<evidence type="ECO:0000256" key="1">
    <source>
        <dbReference type="ARBA" id="ARBA00035644"/>
    </source>
</evidence>
<dbReference type="Gene3D" id="2.40.30.10">
    <property type="entry name" value="Translation factors"/>
    <property type="match status" value="1"/>
</dbReference>
<dbReference type="Proteomes" id="UP001249076">
    <property type="component" value="Unassembled WGS sequence"/>
</dbReference>
<dbReference type="EMBL" id="JAVDTL010000001">
    <property type="protein sequence ID" value="MDR6765333.1"/>
    <property type="molecule type" value="Genomic_DNA"/>
</dbReference>
<evidence type="ECO:0000313" key="5">
    <source>
        <dbReference type="Proteomes" id="UP001249076"/>
    </source>
</evidence>
<dbReference type="Gene3D" id="3.40.50.80">
    <property type="entry name" value="Nucleotide-binding domain of ferredoxin-NADP reductase (FNR) module"/>
    <property type="match status" value="1"/>
</dbReference>
<dbReference type="PROSITE" id="PS51384">
    <property type="entry name" value="FAD_FR"/>
    <property type="match status" value="1"/>
</dbReference>
<dbReference type="InterPro" id="IPR039374">
    <property type="entry name" value="SIP_fam"/>
</dbReference>
<evidence type="ECO:0000313" key="4">
    <source>
        <dbReference type="EMBL" id="MDR6835771.1"/>
    </source>
</evidence>
<evidence type="ECO:0000313" key="6">
    <source>
        <dbReference type="Proteomes" id="UP001253458"/>
    </source>
</evidence>
<dbReference type="CDD" id="cd06193">
    <property type="entry name" value="siderophore_interacting"/>
    <property type="match status" value="1"/>
</dbReference>
<name>A0AAJ2F2P1_ACIDE</name>